<evidence type="ECO:0000256" key="1">
    <source>
        <dbReference type="ARBA" id="ARBA00022485"/>
    </source>
</evidence>
<dbReference type="InterPro" id="IPR011257">
    <property type="entry name" value="DNA_glycosylase"/>
</dbReference>
<evidence type="ECO:0000256" key="4">
    <source>
        <dbReference type="ARBA" id="ARBA00022801"/>
    </source>
</evidence>
<dbReference type="GO" id="GO:0051539">
    <property type="term" value="F:4 iron, 4 sulfur cluster binding"/>
    <property type="evidence" value="ECO:0007669"/>
    <property type="project" value="UniProtKB-KW"/>
</dbReference>
<keyword evidence="1" id="KW-0004">4Fe-4S</keyword>
<evidence type="ECO:0000256" key="3">
    <source>
        <dbReference type="ARBA" id="ARBA00022763"/>
    </source>
</evidence>
<keyword evidence="7" id="KW-0326">Glycosidase</keyword>
<evidence type="ECO:0000256" key="2">
    <source>
        <dbReference type="ARBA" id="ARBA00022723"/>
    </source>
</evidence>
<keyword evidence="4" id="KW-0378">Hydrolase</keyword>
<name>A0A481ZC27_9VIRU</name>
<dbReference type="InterPro" id="IPR003265">
    <property type="entry name" value="HhH-GPD_domain"/>
</dbReference>
<dbReference type="Gene3D" id="1.10.1670.10">
    <property type="entry name" value="Helix-hairpin-Helix base-excision DNA repair enzymes (C-terminal)"/>
    <property type="match status" value="1"/>
</dbReference>
<feature type="domain" description="HhH-GPD" evidence="8">
    <location>
        <begin position="3"/>
        <end position="148"/>
    </location>
</feature>
<keyword evidence="3" id="KW-0227">DNA damage</keyword>
<dbReference type="SMART" id="SM00478">
    <property type="entry name" value="ENDO3c"/>
    <property type="match status" value="1"/>
</dbReference>
<sequence>MTLSPMTKDSTVNKIVDKLHEENLFTPKAILDNREKVAEILKPSGFSKKVDYVMAIAESFDEHNYDELTFKELISFKGIGKKIASVVKCCLGEEPDHFPVDTHIKRCSKRWGLTKETNVDRIGRDLESIFPKCEWAKRHFQIVAWGKARCMSRGHVSCEICGLF</sequence>
<gene>
    <name evidence="9" type="ORF">LCPAC403_00260</name>
</gene>
<dbReference type="EMBL" id="MK500588">
    <property type="protein sequence ID" value="QBK92892.1"/>
    <property type="molecule type" value="Genomic_DNA"/>
</dbReference>
<organism evidence="9">
    <name type="scientific">Pithovirus LCPAC403</name>
    <dbReference type="NCBI Taxonomy" id="2506596"/>
    <lineage>
        <taxon>Viruses</taxon>
        <taxon>Pithoviruses</taxon>
    </lineage>
</organism>
<dbReference type="InterPro" id="IPR023170">
    <property type="entry name" value="HhH_base_excis_C"/>
</dbReference>
<dbReference type="CDD" id="cd00056">
    <property type="entry name" value="ENDO3c"/>
    <property type="match status" value="1"/>
</dbReference>
<dbReference type="GO" id="GO:0019104">
    <property type="term" value="F:DNA N-glycosylase activity"/>
    <property type="evidence" value="ECO:0007669"/>
    <property type="project" value="TreeGrafter"/>
</dbReference>
<evidence type="ECO:0000256" key="7">
    <source>
        <dbReference type="ARBA" id="ARBA00023295"/>
    </source>
</evidence>
<dbReference type="PANTHER" id="PTHR10359:SF18">
    <property type="entry name" value="ENDONUCLEASE III"/>
    <property type="match status" value="1"/>
</dbReference>
<dbReference type="SUPFAM" id="SSF48150">
    <property type="entry name" value="DNA-glycosylase"/>
    <property type="match status" value="1"/>
</dbReference>
<dbReference type="Gene3D" id="1.10.340.30">
    <property type="entry name" value="Hypothetical protein, domain 2"/>
    <property type="match status" value="1"/>
</dbReference>
<keyword evidence="5" id="KW-0408">Iron</keyword>
<evidence type="ECO:0000313" key="9">
    <source>
        <dbReference type="EMBL" id="QBK92892.1"/>
    </source>
</evidence>
<protein>
    <submittedName>
        <fullName evidence="9">HhH-GPD superfamily base excision DNA repair protein</fullName>
    </submittedName>
</protein>
<evidence type="ECO:0000256" key="5">
    <source>
        <dbReference type="ARBA" id="ARBA00023004"/>
    </source>
</evidence>
<keyword evidence="6" id="KW-0411">Iron-sulfur</keyword>
<dbReference type="Pfam" id="PF00730">
    <property type="entry name" value="HhH-GPD"/>
    <property type="match status" value="1"/>
</dbReference>
<dbReference type="PANTHER" id="PTHR10359">
    <property type="entry name" value="A/G-SPECIFIC ADENINE GLYCOSYLASE/ENDONUCLEASE III"/>
    <property type="match status" value="1"/>
</dbReference>
<reference evidence="9" key="1">
    <citation type="journal article" date="2019" name="MBio">
        <title>Virus Genomes from Deep Sea Sediments Expand the Ocean Megavirome and Support Independent Origins of Viral Gigantism.</title>
        <authorList>
            <person name="Backstrom D."/>
            <person name="Yutin N."/>
            <person name="Jorgensen S.L."/>
            <person name="Dharamshi J."/>
            <person name="Homa F."/>
            <person name="Zaremba-Niedwiedzka K."/>
            <person name="Spang A."/>
            <person name="Wolf Y.I."/>
            <person name="Koonin E.V."/>
            <person name="Ettema T.J."/>
        </authorList>
    </citation>
    <scope>NUCLEOTIDE SEQUENCE</scope>
</reference>
<dbReference type="GO" id="GO:0046872">
    <property type="term" value="F:metal ion binding"/>
    <property type="evidence" value="ECO:0007669"/>
    <property type="project" value="UniProtKB-KW"/>
</dbReference>
<accession>A0A481ZC27</accession>
<keyword evidence="2" id="KW-0479">Metal-binding</keyword>
<dbReference type="GO" id="GO:0006285">
    <property type="term" value="P:base-excision repair, AP site formation"/>
    <property type="evidence" value="ECO:0007669"/>
    <property type="project" value="TreeGrafter"/>
</dbReference>
<evidence type="ECO:0000256" key="6">
    <source>
        <dbReference type="ARBA" id="ARBA00023014"/>
    </source>
</evidence>
<evidence type="ECO:0000259" key="8">
    <source>
        <dbReference type="SMART" id="SM00478"/>
    </source>
</evidence>
<proteinExistence type="predicted"/>